<dbReference type="EMBL" id="BAAAUG010000138">
    <property type="protein sequence ID" value="GAA3134309.1"/>
    <property type="molecule type" value="Genomic_DNA"/>
</dbReference>
<dbReference type="SUPFAM" id="SSF50998">
    <property type="entry name" value="Quinoprotein alcohol dehydrogenase-like"/>
    <property type="match status" value="1"/>
</dbReference>
<feature type="transmembrane region" description="Helical" evidence="2">
    <location>
        <begin position="31"/>
        <end position="52"/>
    </location>
</feature>
<dbReference type="PANTHER" id="PTHR34512">
    <property type="entry name" value="CELL SURFACE PROTEIN"/>
    <property type="match status" value="1"/>
</dbReference>
<feature type="compositionally biased region" description="Basic and acidic residues" evidence="1">
    <location>
        <begin position="498"/>
        <end position="510"/>
    </location>
</feature>
<reference evidence="5" key="1">
    <citation type="journal article" date="2019" name="Int. J. Syst. Evol. Microbiol.">
        <title>The Global Catalogue of Microorganisms (GCM) 10K type strain sequencing project: providing services to taxonomists for standard genome sequencing and annotation.</title>
        <authorList>
            <consortium name="The Broad Institute Genomics Platform"/>
            <consortium name="The Broad Institute Genome Sequencing Center for Infectious Disease"/>
            <person name="Wu L."/>
            <person name="Ma J."/>
        </authorList>
    </citation>
    <scope>NUCLEOTIDE SEQUENCE [LARGE SCALE GENOMIC DNA]</scope>
    <source>
        <strain evidence="5">JCM 9092</strain>
    </source>
</reference>
<keyword evidence="5" id="KW-1185">Reference proteome</keyword>
<feature type="region of interest" description="Disordered" evidence="1">
    <location>
        <begin position="55"/>
        <end position="96"/>
    </location>
</feature>
<dbReference type="InterPro" id="IPR002372">
    <property type="entry name" value="PQQ_rpt_dom"/>
</dbReference>
<feature type="region of interest" description="Disordered" evidence="1">
    <location>
        <begin position="1"/>
        <end position="26"/>
    </location>
</feature>
<feature type="region of interest" description="Disordered" evidence="1">
    <location>
        <begin position="498"/>
        <end position="518"/>
    </location>
</feature>
<evidence type="ECO:0000256" key="1">
    <source>
        <dbReference type="SAM" id="MobiDB-lite"/>
    </source>
</evidence>
<proteinExistence type="predicted"/>
<dbReference type="Pfam" id="PF13360">
    <property type="entry name" value="PQQ_2"/>
    <property type="match status" value="2"/>
</dbReference>
<accession>A0ABP6N2M8</accession>
<organism evidence="4 5">
    <name type="scientific">Streptomyces rectiviolaceus</name>
    <dbReference type="NCBI Taxonomy" id="332591"/>
    <lineage>
        <taxon>Bacteria</taxon>
        <taxon>Bacillati</taxon>
        <taxon>Actinomycetota</taxon>
        <taxon>Actinomycetes</taxon>
        <taxon>Kitasatosporales</taxon>
        <taxon>Streptomycetaceae</taxon>
        <taxon>Streptomyces</taxon>
    </lineage>
</organism>
<sequence length="518" mass="54729">MVNRESEPVHQPVPGNPYVEPVPPTGSKRRFGVALGAGAVALILIGVGFYAVTQRDGGGSGNGSRKPAAGPTRESADPDPDPDADAEADAKDDGSAAVIDVNAGRKPGEAKAWLAMNDIKLPGKGAQLLDLWRVPGIVAQAEYNEVTGYRTADGSKEWSVQLPGTVCDTPVNPTPDGKVVVVYTKRKSEGNSQCDQLRMIDLKTGEKGWHKELVDGGFWDDTSMTHVSITGSTVMVDQSATMRAYRISDGKRLFTTGREKKGGCSLDGVAGGSRLLQVESCQLGSPSTHGRLKKLDPRTGDVKWSYRTKKGWSIQKVYSVDPAVIAVQNREEMDKWAVVAVDDKGDQRSWISVDKGPHAFAMCAGAGDSGEGVQNCPGAAVSADTLYLASEPKDGILGPNKIVAFDLRTGKSKWTGSAEGGRQITPVAVAGGDRPGVIAYARAQDGKNGQTLRFAPGGGKPDVLLRHTSSAQSMESGMFAGNTLYADGRFFVTPTRLDGKAHGGKGEEGSARMLSFAR</sequence>
<dbReference type="Proteomes" id="UP001501637">
    <property type="component" value="Unassembled WGS sequence"/>
</dbReference>
<dbReference type="PANTHER" id="PTHR34512:SF30">
    <property type="entry name" value="OUTER MEMBRANE PROTEIN ASSEMBLY FACTOR BAMB"/>
    <property type="match status" value="1"/>
</dbReference>
<keyword evidence="2" id="KW-1133">Transmembrane helix</keyword>
<dbReference type="InterPro" id="IPR018391">
    <property type="entry name" value="PQQ_b-propeller_rpt"/>
</dbReference>
<keyword evidence="2" id="KW-0472">Membrane</keyword>
<protein>
    <submittedName>
        <fullName evidence="4">PQQ-binding-like beta-propeller repeat protein</fullName>
    </submittedName>
</protein>
<dbReference type="SMART" id="SM00564">
    <property type="entry name" value="PQQ"/>
    <property type="match status" value="3"/>
</dbReference>
<comment type="caution">
    <text evidence="4">The sequence shown here is derived from an EMBL/GenBank/DDBJ whole genome shotgun (WGS) entry which is preliminary data.</text>
</comment>
<feature type="compositionally biased region" description="Acidic residues" evidence="1">
    <location>
        <begin position="77"/>
        <end position="87"/>
    </location>
</feature>
<dbReference type="RefSeq" id="WP_344526833.1">
    <property type="nucleotide sequence ID" value="NZ_BAAAUG010000138.1"/>
</dbReference>
<dbReference type="InterPro" id="IPR015943">
    <property type="entry name" value="WD40/YVTN_repeat-like_dom_sf"/>
</dbReference>
<name>A0ABP6N2M8_9ACTN</name>
<feature type="domain" description="Pyrrolo-quinoline quinone repeat" evidence="3">
    <location>
        <begin position="286"/>
        <end position="425"/>
    </location>
</feature>
<evidence type="ECO:0000259" key="3">
    <source>
        <dbReference type="Pfam" id="PF13360"/>
    </source>
</evidence>
<evidence type="ECO:0000313" key="5">
    <source>
        <dbReference type="Proteomes" id="UP001501637"/>
    </source>
</evidence>
<gene>
    <name evidence="4" type="ORF">GCM10010449_63820</name>
</gene>
<keyword evidence="2" id="KW-0812">Transmembrane</keyword>
<dbReference type="InterPro" id="IPR011047">
    <property type="entry name" value="Quinoprotein_ADH-like_sf"/>
</dbReference>
<dbReference type="Gene3D" id="2.130.10.10">
    <property type="entry name" value="YVTN repeat-like/Quinoprotein amine dehydrogenase"/>
    <property type="match status" value="1"/>
</dbReference>
<evidence type="ECO:0000256" key="2">
    <source>
        <dbReference type="SAM" id="Phobius"/>
    </source>
</evidence>
<feature type="domain" description="Pyrrolo-quinoline quinone repeat" evidence="3">
    <location>
        <begin position="138"/>
        <end position="253"/>
    </location>
</feature>
<evidence type="ECO:0000313" key="4">
    <source>
        <dbReference type="EMBL" id="GAA3134309.1"/>
    </source>
</evidence>